<feature type="region of interest" description="Disordered" evidence="8">
    <location>
        <begin position="662"/>
        <end position="733"/>
    </location>
</feature>
<evidence type="ECO:0000256" key="4">
    <source>
        <dbReference type="ARBA" id="ARBA00023015"/>
    </source>
</evidence>
<dbReference type="OrthoDB" id="39175at2759"/>
<dbReference type="GO" id="GO:0000981">
    <property type="term" value="F:DNA-binding transcription factor activity, RNA polymerase II-specific"/>
    <property type="evidence" value="ECO:0007669"/>
    <property type="project" value="InterPro"/>
</dbReference>
<dbReference type="CDD" id="cd12148">
    <property type="entry name" value="fungal_TF_MHR"/>
    <property type="match status" value="1"/>
</dbReference>
<protein>
    <recommendedName>
        <fullName evidence="9">Zn(2)-C6 fungal-type domain-containing protein</fullName>
    </recommendedName>
</protein>
<dbReference type="Gene3D" id="4.10.240.10">
    <property type="entry name" value="Zn(2)-C6 fungal-type DNA-binding domain"/>
    <property type="match status" value="1"/>
</dbReference>
<keyword evidence="4" id="KW-0805">Transcription regulation</keyword>
<feature type="compositionally biased region" description="Polar residues" evidence="8">
    <location>
        <begin position="171"/>
        <end position="185"/>
    </location>
</feature>
<feature type="region of interest" description="Disordered" evidence="8">
    <location>
        <begin position="749"/>
        <end position="775"/>
    </location>
</feature>
<dbReference type="CDD" id="cd00067">
    <property type="entry name" value="GAL4"/>
    <property type="match status" value="1"/>
</dbReference>
<dbReference type="SMART" id="SM00906">
    <property type="entry name" value="Fungal_trans"/>
    <property type="match status" value="1"/>
</dbReference>
<dbReference type="GO" id="GO:0008270">
    <property type="term" value="F:zinc ion binding"/>
    <property type="evidence" value="ECO:0007669"/>
    <property type="project" value="InterPro"/>
</dbReference>
<evidence type="ECO:0000256" key="5">
    <source>
        <dbReference type="ARBA" id="ARBA00023125"/>
    </source>
</evidence>
<keyword evidence="7" id="KW-0539">Nucleus</keyword>
<dbReference type="SUPFAM" id="SSF57701">
    <property type="entry name" value="Zn2/Cys6 DNA-binding domain"/>
    <property type="match status" value="1"/>
</dbReference>
<evidence type="ECO:0000313" key="11">
    <source>
        <dbReference type="Proteomes" id="UP000078561"/>
    </source>
</evidence>
<keyword evidence="3" id="KW-0862">Zinc</keyword>
<dbReference type="OMA" id="EVRYHGN"/>
<evidence type="ECO:0000256" key="6">
    <source>
        <dbReference type="ARBA" id="ARBA00023163"/>
    </source>
</evidence>
<accession>A0A168NNK0</accession>
<dbReference type="GO" id="GO:0005634">
    <property type="term" value="C:nucleus"/>
    <property type="evidence" value="ECO:0007669"/>
    <property type="project" value="UniProtKB-SubCell"/>
</dbReference>
<dbReference type="PROSITE" id="PS50048">
    <property type="entry name" value="ZN2_CY6_FUNGAL_2"/>
    <property type="match status" value="1"/>
</dbReference>
<proteinExistence type="predicted"/>
<dbReference type="InterPro" id="IPR036864">
    <property type="entry name" value="Zn2-C6_fun-type_DNA-bd_sf"/>
</dbReference>
<evidence type="ECO:0000313" key="10">
    <source>
        <dbReference type="EMBL" id="SAM00895.1"/>
    </source>
</evidence>
<evidence type="ECO:0000256" key="8">
    <source>
        <dbReference type="SAM" id="MobiDB-lite"/>
    </source>
</evidence>
<keyword evidence="11" id="KW-1185">Reference proteome</keyword>
<dbReference type="PANTHER" id="PTHR31313">
    <property type="entry name" value="TY1 ENHANCER ACTIVATOR"/>
    <property type="match status" value="1"/>
</dbReference>
<evidence type="ECO:0000256" key="3">
    <source>
        <dbReference type="ARBA" id="ARBA00022833"/>
    </source>
</evidence>
<dbReference type="InterPro" id="IPR051615">
    <property type="entry name" value="Transcr_Regulatory_Elem"/>
</dbReference>
<feature type="compositionally biased region" description="Low complexity" evidence="8">
    <location>
        <begin position="109"/>
        <end position="133"/>
    </location>
</feature>
<gene>
    <name evidence="10" type="primary">ABSGL_06621.1 scaffold 8461</name>
</gene>
<feature type="region of interest" description="Disordered" evidence="8">
    <location>
        <begin position="87"/>
        <end position="191"/>
    </location>
</feature>
<evidence type="ECO:0000256" key="7">
    <source>
        <dbReference type="ARBA" id="ARBA00023242"/>
    </source>
</evidence>
<feature type="domain" description="Zn(2)-C6 fungal-type" evidence="9">
    <location>
        <begin position="5"/>
        <end position="35"/>
    </location>
</feature>
<reference evidence="10" key="1">
    <citation type="submission" date="2016-04" db="EMBL/GenBank/DDBJ databases">
        <authorList>
            <person name="Evans L.H."/>
            <person name="Alamgir A."/>
            <person name="Owens N."/>
            <person name="Weber N.D."/>
            <person name="Virtaneva K."/>
            <person name="Barbian K."/>
            <person name="Babar A."/>
            <person name="Rosenke K."/>
        </authorList>
    </citation>
    <scope>NUCLEOTIDE SEQUENCE [LARGE SCALE GENOMIC DNA]</scope>
    <source>
        <strain evidence="10">CBS 101.48</strain>
    </source>
</reference>
<dbReference type="Pfam" id="PF00172">
    <property type="entry name" value="Zn_clus"/>
    <property type="match status" value="1"/>
</dbReference>
<name>A0A168NNK0_ABSGL</name>
<organism evidence="10">
    <name type="scientific">Absidia glauca</name>
    <name type="common">Pin mould</name>
    <dbReference type="NCBI Taxonomy" id="4829"/>
    <lineage>
        <taxon>Eukaryota</taxon>
        <taxon>Fungi</taxon>
        <taxon>Fungi incertae sedis</taxon>
        <taxon>Mucoromycota</taxon>
        <taxon>Mucoromycotina</taxon>
        <taxon>Mucoromycetes</taxon>
        <taxon>Mucorales</taxon>
        <taxon>Cunninghamellaceae</taxon>
        <taxon>Absidia</taxon>
    </lineage>
</organism>
<dbReference type="GO" id="GO:0006351">
    <property type="term" value="P:DNA-templated transcription"/>
    <property type="evidence" value="ECO:0007669"/>
    <property type="project" value="InterPro"/>
</dbReference>
<dbReference type="Proteomes" id="UP000078561">
    <property type="component" value="Unassembled WGS sequence"/>
</dbReference>
<sequence length="991" mass="109957">MLSLGSDLCRKKKIKCDGLAPVCSNCKAFNLECSYKDATKKRGPPKGYIEAIETRLHKLESLLGELAQDDPKSKRLLDELNSPLETSNGEIIRSRPIRRKQDASPTITPSEHPNSSSSPSSSSFASPLPRSSSTHIHQKINNNNSSSSPRKSPTTTLCESPTHSHSDLFETPSSPDSISDSNGQLSMDEGGHVRYLGRSSGFYLLQGSRTYQNGVFHLSGYGPKVSSTRRKSNHHVDPLALPPKDLSEHLVRLYFKHFYPLLPMFYKRQLICPNDPNEPLSPLLLNAIYAVASRVSPDVRVRSDPASQDTAGDIFFERAKCLLDDYYDVPRISTVQALLLLSSHQQGALKSARAWLYCGMAFRMALDLGLHRNCDHWQIPHDEKERRKRVFWCSFIVDRLTTAIYGRPLFFEERDIDVPFPSVDDDEPIEAKSTNQPAPRILDSFIHCIKICDILGHVLKNIYYAKARHHTSGHHVDHVLKTLHEQLTQWLSKLPPSLQYNLPDTEMGETVPDPPLAIGQLHMIYYTTMILLHRSFIPGPSQAVGSHLSMPSYDLCVSGAKSILHIIIIMLGENHLRYVINYSVYFAFTAGIIFIKMASSSEELDVAFDAKVNVNKIMHALDEMECTWTNAGRCCNILGELAGLRDINLECDEYVPRRLSKAASPPPAIAVPNSPEPISLSDDPTMEHEERTSNHPLNSDLSDMASSATTPVPTHTNDMQYGQNGSSSFASSTPEQYMDTIAATNMDPFAAPGSVMNTQQQPHSHPQQQQQDQFQPTKFDPFGTAFWGVPTSLDTEEWNQYFAQGVSTPTSLHPISTPNNDQASLLSSLDISSAPASSLHQQIHPFYLSSSSPSFGYQYGIPNSSSSLLSSPIPIPPHINTAKKEPSLFGPPMSSSPLPDTPARSFLLESASGSKGVSDNNLIDECTYKNPHVFRNPLRRFPDLATCPSCPGVRNPISVAIPFDLLEKTKVMMQKVNVRNGEKKTDKMLEG</sequence>
<dbReference type="STRING" id="4829.A0A168NNK0"/>
<dbReference type="GO" id="GO:0003677">
    <property type="term" value="F:DNA binding"/>
    <property type="evidence" value="ECO:0007669"/>
    <property type="project" value="UniProtKB-KW"/>
</dbReference>
<comment type="subcellular location">
    <subcellularLocation>
        <location evidence="1">Nucleus</location>
    </subcellularLocation>
</comment>
<keyword evidence="5" id="KW-0238">DNA-binding</keyword>
<feature type="compositionally biased region" description="Polar residues" evidence="8">
    <location>
        <begin position="149"/>
        <end position="161"/>
    </location>
</feature>
<evidence type="ECO:0000259" key="9">
    <source>
        <dbReference type="PROSITE" id="PS50048"/>
    </source>
</evidence>
<feature type="compositionally biased region" description="Low complexity" evidence="8">
    <location>
        <begin position="759"/>
        <end position="775"/>
    </location>
</feature>
<dbReference type="SMART" id="SM00066">
    <property type="entry name" value="GAL4"/>
    <property type="match status" value="1"/>
</dbReference>
<feature type="compositionally biased region" description="Polar residues" evidence="8">
    <location>
        <begin position="694"/>
        <end position="733"/>
    </location>
</feature>
<dbReference type="PANTHER" id="PTHR31313:SF78">
    <property type="entry name" value="TRANSCRIPTION FACTOR DOMAIN-CONTAINING PROTEIN"/>
    <property type="match status" value="1"/>
</dbReference>
<evidence type="ECO:0000256" key="1">
    <source>
        <dbReference type="ARBA" id="ARBA00004123"/>
    </source>
</evidence>
<dbReference type="AlphaFoldDB" id="A0A168NNK0"/>
<dbReference type="InParanoid" id="A0A168NNK0"/>
<keyword evidence="2" id="KW-0479">Metal-binding</keyword>
<dbReference type="Pfam" id="PF04082">
    <property type="entry name" value="Fungal_trans"/>
    <property type="match status" value="1"/>
</dbReference>
<dbReference type="EMBL" id="LT553433">
    <property type="protein sequence ID" value="SAM00895.1"/>
    <property type="molecule type" value="Genomic_DNA"/>
</dbReference>
<dbReference type="InterPro" id="IPR007219">
    <property type="entry name" value="XnlR_reg_dom"/>
</dbReference>
<dbReference type="InterPro" id="IPR001138">
    <property type="entry name" value="Zn2Cys6_DnaBD"/>
</dbReference>
<evidence type="ECO:0000256" key="2">
    <source>
        <dbReference type="ARBA" id="ARBA00022723"/>
    </source>
</evidence>
<keyword evidence="6" id="KW-0804">Transcription</keyword>